<feature type="domain" description="ThuA-like" evidence="1">
    <location>
        <begin position="2"/>
        <end position="206"/>
    </location>
</feature>
<reference evidence="2" key="1">
    <citation type="submission" date="2022-12" db="EMBL/GenBank/DDBJ databases">
        <title>New Phytohabitans aurantiacus sp. RD004123 nov., an actinomycete isolated from soil.</title>
        <authorList>
            <person name="Triningsih D.W."/>
            <person name="Harunari E."/>
            <person name="Igarashi Y."/>
        </authorList>
    </citation>
    <scope>NUCLEOTIDE SEQUENCE</scope>
    <source>
        <strain evidence="2">RD004123</strain>
    </source>
</reference>
<dbReference type="InterPro" id="IPR029010">
    <property type="entry name" value="ThuA-like"/>
</dbReference>
<dbReference type="PANTHER" id="PTHR40469:SF2">
    <property type="entry name" value="GALACTOSE-BINDING DOMAIN-LIKE SUPERFAMILY PROTEIN"/>
    <property type="match status" value="1"/>
</dbReference>
<evidence type="ECO:0000313" key="2">
    <source>
        <dbReference type="EMBL" id="GLI01597.1"/>
    </source>
</evidence>
<dbReference type="Gene3D" id="3.40.50.880">
    <property type="match status" value="1"/>
</dbReference>
<dbReference type="EMBL" id="BSDI01000046">
    <property type="protein sequence ID" value="GLI01597.1"/>
    <property type="molecule type" value="Genomic_DNA"/>
</dbReference>
<dbReference type="PANTHER" id="PTHR40469">
    <property type="entry name" value="SECRETED GLYCOSYL HYDROLASE"/>
    <property type="match status" value="1"/>
</dbReference>
<sequence>MILVFSRTTGFRHDSIPAGIETVRSFGYPVDATEDPDWFTPERLSRYQAVVFMNTNGTVLDDAGRRAFEEYVRGGGGFMGVHSATATEYNWPFYGEHVGAFFDQHPEVQPATVTVVDHDHPATAHLPATWSRVDEWYDFRTRPDARVLLRLDETTYSGGGMGADHPLAWCHEHGGGRAFYTALGHTIEGYDEPAFREHLLGGLRWAATLP</sequence>
<gene>
    <name evidence="2" type="ORF">Pa4123_68730</name>
</gene>
<proteinExistence type="predicted"/>
<evidence type="ECO:0000313" key="3">
    <source>
        <dbReference type="Proteomes" id="UP001144280"/>
    </source>
</evidence>
<protein>
    <recommendedName>
        <fullName evidence="1">ThuA-like domain-containing protein</fullName>
    </recommendedName>
</protein>
<accession>A0ABQ5R5Z7</accession>
<dbReference type="Pfam" id="PF06283">
    <property type="entry name" value="ThuA"/>
    <property type="match status" value="1"/>
</dbReference>
<dbReference type="SUPFAM" id="SSF52317">
    <property type="entry name" value="Class I glutamine amidotransferase-like"/>
    <property type="match status" value="1"/>
</dbReference>
<evidence type="ECO:0000259" key="1">
    <source>
        <dbReference type="Pfam" id="PF06283"/>
    </source>
</evidence>
<comment type="caution">
    <text evidence="2">The sequence shown here is derived from an EMBL/GenBank/DDBJ whole genome shotgun (WGS) entry which is preliminary data.</text>
</comment>
<organism evidence="2 3">
    <name type="scientific">Phytohabitans aurantiacus</name>
    <dbReference type="NCBI Taxonomy" id="3016789"/>
    <lineage>
        <taxon>Bacteria</taxon>
        <taxon>Bacillati</taxon>
        <taxon>Actinomycetota</taxon>
        <taxon>Actinomycetes</taxon>
        <taxon>Micromonosporales</taxon>
        <taxon>Micromonosporaceae</taxon>
    </lineage>
</organism>
<name>A0ABQ5R5Z7_9ACTN</name>
<dbReference type="RefSeq" id="WP_281902740.1">
    <property type="nucleotide sequence ID" value="NZ_BSDI01000046.1"/>
</dbReference>
<dbReference type="InterPro" id="IPR029062">
    <property type="entry name" value="Class_I_gatase-like"/>
</dbReference>
<keyword evidence="3" id="KW-1185">Reference proteome</keyword>
<dbReference type="Proteomes" id="UP001144280">
    <property type="component" value="Unassembled WGS sequence"/>
</dbReference>